<dbReference type="InterPro" id="IPR036390">
    <property type="entry name" value="WH_DNA-bd_sf"/>
</dbReference>
<feature type="compositionally biased region" description="Basic and acidic residues" evidence="5">
    <location>
        <begin position="306"/>
        <end position="385"/>
    </location>
</feature>
<dbReference type="GO" id="GO:1990904">
    <property type="term" value="C:ribonucleoprotein complex"/>
    <property type="evidence" value="ECO:0007669"/>
    <property type="project" value="InterPro"/>
</dbReference>
<gene>
    <name evidence="8" type="ORF">JMJ35_010077</name>
</gene>
<dbReference type="InterPro" id="IPR002344">
    <property type="entry name" value="Lupus_La"/>
</dbReference>
<feature type="compositionally biased region" description="Basic and acidic residues" evidence="5">
    <location>
        <begin position="25"/>
        <end position="35"/>
    </location>
</feature>
<dbReference type="AlphaFoldDB" id="A0AA39V1N4"/>
<dbReference type="PRINTS" id="PR00302">
    <property type="entry name" value="LUPUSLA"/>
</dbReference>
<dbReference type="PANTHER" id="PTHR22792:SF140">
    <property type="entry name" value="ACHILLES, ISOFORM A"/>
    <property type="match status" value="1"/>
</dbReference>
<keyword evidence="9" id="KW-1185">Reference proteome</keyword>
<name>A0AA39V1N4_9LECA</name>
<dbReference type="PROSITE" id="PS50961">
    <property type="entry name" value="HTH_LA"/>
    <property type="match status" value="1"/>
</dbReference>
<evidence type="ECO:0000259" key="6">
    <source>
        <dbReference type="PROSITE" id="PS50102"/>
    </source>
</evidence>
<evidence type="ECO:0000259" key="7">
    <source>
        <dbReference type="PROSITE" id="PS50961"/>
    </source>
</evidence>
<dbReference type="EMBL" id="JAFEKC020000023">
    <property type="protein sequence ID" value="KAK0507554.1"/>
    <property type="molecule type" value="Genomic_DNA"/>
</dbReference>
<evidence type="ECO:0000256" key="4">
    <source>
        <dbReference type="PROSITE-ProRule" id="PRU00332"/>
    </source>
</evidence>
<organism evidence="8 9">
    <name type="scientific">Cladonia borealis</name>
    <dbReference type="NCBI Taxonomy" id="184061"/>
    <lineage>
        <taxon>Eukaryota</taxon>
        <taxon>Fungi</taxon>
        <taxon>Dikarya</taxon>
        <taxon>Ascomycota</taxon>
        <taxon>Pezizomycotina</taxon>
        <taxon>Lecanoromycetes</taxon>
        <taxon>OSLEUM clade</taxon>
        <taxon>Lecanoromycetidae</taxon>
        <taxon>Lecanorales</taxon>
        <taxon>Lecanorineae</taxon>
        <taxon>Cladoniaceae</taxon>
        <taxon>Cladonia</taxon>
    </lineage>
</organism>
<feature type="compositionally biased region" description="Polar residues" evidence="5">
    <location>
        <begin position="420"/>
        <end position="438"/>
    </location>
</feature>
<evidence type="ECO:0000256" key="5">
    <source>
        <dbReference type="SAM" id="MobiDB-lite"/>
    </source>
</evidence>
<feature type="compositionally biased region" description="Basic and acidic residues" evidence="5">
    <location>
        <begin position="441"/>
        <end position="462"/>
    </location>
</feature>
<reference evidence="8" key="1">
    <citation type="submission" date="2023-03" db="EMBL/GenBank/DDBJ databases">
        <title>Complete genome of Cladonia borealis.</title>
        <authorList>
            <person name="Park H."/>
        </authorList>
    </citation>
    <scope>NUCLEOTIDE SEQUENCE</scope>
    <source>
        <strain evidence="8">ANT050790</strain>
    </source>
</reference>
<feature type="compositionally biased region" description="Basic and acidic residues" evidence="5">
    <location>
        <begin position="502"/>
        <end position="513"/>
    </location>
</feature>
<dbReference type="SUPFAM" id="SSF46785">
    <property type="entry name" value="Winged helix' DNA-binding domain"/>
    <property type="match status" value="1"/>
</dbReference>
<dbReference type="GO" id="GO:0006396">
    <property type="term" value="P:RNA processing"/>
    <property type="evidence" value="ECO:0007669"/>
    <property type="project" value="InterPro"/>
</dbReference>
<dbReference type="SMART" id="SM00715">
    <property type="entry name" value="LA"/>
    <property type="match status" value="1"/>
</dbReference>
<dbReference type="Pfam" id="PF05383">
    <property type="entry name" value="La"/>
    <property type="match status" value="1"/>
</dbReference>
<evidence type="ECO:0000256" key="3">
    <source>
        <dbReference type="ARBA" id="ARBA00023242"/>
    </source>
</evidence>
<accession>A0AA39V1N4</accession>
<dbReference type="Pfam" id="PF00076">
    <property type="entry name" value="RRM_1"/>
    <property type="match status" value="1"/>
</dbReference>
<comment type="subcellular location">
    <subcellularLocation>
        <location evidence="1">Nucleus</location>
    </subcellularLocation>
</comment>
<protein>
    <recommendedName>
        <fullName evidence="10">Lupus La protein</fullName>
    </recommendedName>
</protein>
<dbReference type="InterPro" id="IPR045180">
    <property type="entry name" value="La_dom_prot"/>
</dbReference>
<feature type="compositionally biased region" description="Basic and acidic residues" evidence="5">
    <location>
        <begin position="394"/>
        <end position="416"/>
    </location>
</feature>
<keyword evidence="2 4" id="KW-0694">RNA-binding</keyword>
<evidence type="ECO:0000256" key="2">
    <source>
        <dbReference type="ARBA" id="ARBA00022884"/>
    </source>
</evidence>
<dbReference type="InterPro" id="IPR012677">
    <property type="entry name" value="Nucleotide-bd_a/b_plait_sf"/>
</dbReference>
<dbReference type="SMART" id="SM00360">
    <property type="entry name" value="RRM"/>
    <property type="match status" value="1"/>
</dbReference>
<dbReference type="GO" id="GO:0005634">
    <property type="term" value="C:nucleus"/>
    <property type="evidence" value="ECO:0007669"/>
    <property type="project" value="UniProtKB-SubCell"/>
</dbReference>
<evidence type="ECO:0000313" key="8">
    <source>
        <dbReference type="EMBL" id="KAK0507554.1"/>
    </source>
</evidence>
<dbReference type="PROSITE" id="PS50102">
    <property type="entry name" value="RRM"/>
    <property type="match status" value="1"/>
</dbReference>
<feature type="compositionally biased region" description="Basic and acidic residues" evidence="5">
    <location>
        <begin position="45"/>
        <end position="54"/>
    </location>
</feature>
<dbReference type="InterPro" id="IPR036388">
    <property type="entry name" value="WH-like_DNA-bd_sf"/>
</dbReference>
<sequence>MEAEGATKPMSGGTEETPSLSETSKAVEELIDDAKLAQQTNGTKQSEDEKKPEDGNDNSKPSKEEEPRRDQPSKRVQEGQRYNNRPRGDRNNNRPHIKKFDKKNIKSDLESLQESSDPVAIRKQVEFYFSDSNLLQDKFLFTKVEGHKNLPVPIDVIHSFKRMRHFQPRSAIVDALKESETLNVVEDDKCVQRKEPLPEGLEGKPMVEIEKVYEDKSMARSIYAKGFGEEQPSTQFDIEAFFAQSGQTNSVRLRRHYDGTFKGSVFVEFNSEETQQAFLALDPKPKWQGEELLIKSKKQYCDDKVDDIAAGRVRPNEQDRSRYNRNDHTNGKRKRDSPDNDRGGRREDERDGRDWRARREDDRISGFKDRNGGRHNDSKGSGRGRDRGRRGGRGGRDRDRSGNRTHEKQGRDERGVPKIRTSTPGSGDEASPQSTTPAETPVKDKVISKPSDDALKAIENSEKTLNQSMTDAPATAGSNEDAPPSTKKRAREEDDETPAENPAKKVDVKDVES</sequence>
<dbReference type="InterPro" id="IPR000504">
    <property type="entry name" value="RRM_dom"/>
</dbReference>
<feature type="domain" description="HTH La-type RNA-binding" evidence="7">
    <location>
        <begin position="111"/>
        <end position="201"/>
    </location>
</feature>
<keyword evidence="3" id="KW-0539">Nucleus</keyword>
<dbReference type="PANTHER" id="PTHR22792">
    <property type="entry name" value="LUPUS LA PROTEIN-RELATED"/>
    <property type="match status" value="1"/>
</dbReference>
<proteinExistence type="predicted"/>
<dbReference type="CDD" id="cd12291">
    <property type="entry name" value="RRM1_La"/>
    <property type="match status" value="1"/>
</dbReference>
<evidence type="ECO:0008006" key="10">
    <source>
        <dbReference type="Google" id="ProtNLM"/>
    </source>
</evidence>
<dbReference type="Gene3D" id="3.30.70.330">
    <property type="match status" value="1"/>
</dbReference>
<dbReference type="InterPro" id="IPR035979">
    <property type="entry name" value="RBD_domain_sf"/>
</dbReference>
<dbReference type="Gene3D" id="1.10.10.10">
    <property type="entry name" value="Winged helix-like DNA-binding domain superfamily/Winged helix DNA-binding domain"/>
    <property type="match status" value="1"/>
</dbReference>
<feature type="compositionally biased region" description="Basic and acidic residues" evidence="5">
    <location>
        <begin position="60"/>
        <end position="78"/>
    </location>
</feature>
<comment type="caution">
    <text evidence="8">The sequence shown here is derived from an EMBL/GenBank/DDBJ whole genome shotgun (WGS) entry which is preliminary data.</text>
</comment>
<evidence type="ECO:0000313" key="9">
    <source>
        <dbReference type="Proteomes" id="UP001166286"/>
    </source>
</evidence>
<dbReference type="SUPFAM" id="SSF54928">
    <property type="entry name" value="RNA-binding domain, RBD"/>
    <property type="match status" value="1"/>
</dbReference>
<dbReference type="GO" id="GO:0003729">
    <property type="term" value="F:mRNA binding"/>
    <property type="evidence" value="ECO:0007669"/>
    <property type="project" value="TreeGrafter"/>
</dbReference>
<feature type="region of interest" description="Disordered" evidence="5">
    <location>
        <begin position="306"/>
        <end position="513"/>
    </location>
</feature>
<feature type="compositionally biased region" description="Polar residues" evidence="5">
    <location>
        <begin position="14"/>
        <end position="24"/>
    </location>
</feature>
<feature type="region of interest" description="Disordered" evidence="5">
    <location>
        <begin position="1"/>
        <end position="115"/>
    </location>
</feature>
<feature type="domain" description="RRM" evidence="6">
    <location>
        <begin position="220"/>
        <end position="299"/>
    </location>
</feature>
<dbReference type="Proteomes" id="UP001166286">
    <property type="component" value="Unassembled WGS sequence"/>
</dbReference>
<dbReference type="InterPro" id="IPR006630">
    <property type="entry name" value="La_HTH"/>
</dbReference>
<evidence type="ECO:0000256" key="1">
    <source>
        <dbReference type="ARBA" id="ARBA00004123"/>
    </source>
</evidence>